<accession>A0A8H7R381</accession>
<sequence length="797" mass="91672">MDADDEKTISALHSLRIRPSYPSSPTPFLTKVLALDSSLFPTTMLPDDERSKLIDQYLNIEQLRYQPPDTIPSATRKMNKYQSKQDMSLKRLQYLLSGVFRPLDDCRSLLLNVSAQINDMRNNITFQSINPSFSSSASMSASNNNFTMSPADFQASLVQQTTTSQALKTASGLQIIYAKIQSVKYQRNSETIPTYVDCGLVGHYNKNYYKCSKYNPDNADSLGTSCKRNQSFEMKQEKKEAKQQKTNNTNAVCFNCKEVRHSSSRSPLCKNHLSSKLEVFNNNLGKVHQSFSRKIPFSSCIRNNESIIATTSSSVNPQSAATIKSRIISACEDVRQLIFRAQIFVNYYILMHNDDIITYCIFKQNFWYSICQLVNNCKATNRTTLPSDMIPAWDTFRIKHPAIIYKVNLASGNSQCISEACTVIATSYLNNMTMSPDHVAKIAKEFCYQMVCQGDPVWPKNIQLSEGEQSKIKEVCTPLSTHVDVQVTLKPLSASPGKFVRYLAYILFEYEREDLAHNPYDVRRLPLPRLFTISPSPSFRWKFVPISVNFLCCFTKEKLSRGYNAQLDLFYKYFDFKGLGFKSIDDLRPNELNNVLFSNTIKSDGFTVDFLFEKRRATALKKVKKDIENHDLVLEDFEYEEVERIYQPVFIDPGRKAVYTAAIGLDTINHQIRQCSTKEYYNLTGSTKYSSRLQKLKDSKGLSSIETNISTQKTCSSIFYDRFIQYIIIHKDKLFAFYGRQRVPEIMVNILLNGNKKYNKKKRNKTKRKKWRKMKKAAKKSNEHLDRKARAKQKRND</sequence>
<dbReference type="Proteomes" id="UP000650833">
    <property type="component" value="Unassembled WGS sequence"/>
</dbReference>
<reference evidence="2" key="1">
    <citation type="submission" date="2020-12" db="EMBL/GenBank/DDBJ databases">
        <title>Metabolic potential, ecology and presence of endohyphal bacteria is reflected in genomic diversity of Mucoromycotina.</title>
        <authorList>
            <person name="Muszewska A."/>
            <person name="Okrasinska A."/>
            <person name="Steczkiewicz K."/>
            <person name="Drgas O."/>
            <person name="Orlowska M."/>
            <person name="Perlinska-Lenart U."/>
            <person name="Aleksandrzak-Piekarczyk T."/>
            <person name="Szatraj K."/>
            <person name="Zielenkiewicz U."/>
            <person name="Pilsyk S."/>
            <person name="Malc E."/>
            <person name="Mieczkowski P."/>
            <person name="Kruszewska J.S."/>
            <person name="Biernat P."/>
            <person name="Pawlowska J."/>
        </authorList>
    </citation>
    <scope>NUCLEOTIDE SEQUENCE</scope>
    <source>
        <strain evidence="2">CBS 226.32</strain>
    </source>
</reference>
<gene>
    <name evidence="2" type="ORF">INT46_001559</name>
</gene>
<organism evidence="2 3">
    <name type="scientific">Mucor plumbeus</name>
    <dbReference type="NCBI Taxonomy" id="97098"/>
    <lineage>
        <taxon>Eukaryota</taxon>
        <taxon>Fungi</taxon>
        <taxon>Fungi incertae sedis</taxon>
        <taxon>Mucoromycota</taxon>
        <taxon>Mucoromycotina</taxon>
        <taxon>Mucoromycetes</taxon>
        <taxon>Mucorales</taxon>
        <taxon>Mucorineae</taxon>
        <taxon>Mucoraceae</taxon>
        <taxon>Mucor</taxon>
    </lineage>
</organism>
<dbReference type="EMBL" id="JAEPRC010000242">
    <property type="protein sequence ID" value="KAG2203052.1"/>
    <property type="molecule type" value="Genomic_DNA"/>
</dbReference>
<dbReference type="OrthoDB" id="2256709at2759"/>
<evidence type="ECO:0000256" key="1">
    <source>
        <dbReference type="SAM" id="MobiDB-lite"/>
    </source>
</evidence>
<keyword evidence="3" id="KW-1185">Reference proteome</keyword>
<feature type="compositionally biased region" description="Basic residues" evidence="1">
    <location>
        <begin position="759"/>
        <end position="779"/>
    </location>
</feature>
<proteinExistence type="predicted"/>
<protein>
    <submittedName>
        <fullName evidence="2">Uncharacterized protein</fullName>
    </submittedName>
</protein>
<feature type="region of interest" description="Disordered" evidence="1">
    <location>
        <begin position="759"/>
        <end position="797"/>
    </location>
</feature>
<evidence type="ECO:0000313" key="3">
    <source>
        <dbReference type="Proteomes" id="UP000650833"/>
    </source>
</evidence>
<name>A0A8H7R381_9FUNG</name>
<comment type="caution">
    <text evidence="2">The sequence shown here is derived from an EMBL/GenBank/DDBJ whole genome shotgun (WGS) entry which is preliminary data.</text>
</comment>
<dbReference type="AlphaFoldDB" id="A0A8H7R381"/>
<evidence type="ECO:0000313" key="2">
    <source>
        <dbReference type="EMBL" id="KAG2203052.1"/>
    </source>
</evidence>
<feature type="compositionally biased region" description="Basic and acidic residues" evidence="1">
    <location>
        <begin position="780"/>
        <end position="797"/>
    </location>
</feature>